<dbReference type="GO" id="GO:0005524">
    <property type="term" value="F:ATP binding"/>
    <property type="evidence" value="ECO:0007669"/>
    <property type="project" value="InterPro"/>
</dbReference>
<dbReference type="GO" id="GO:0004672">
    <property type="term" value="F:protein kinase activity"/>
    <property type="evidence" value="ECO:0007669"/>
    <property type="project" value="InterPro"/>
</dbReference>
<keyword evidence="3 12" id="KW-0812">Transmembrane</keyword>
<dbReference type="AlphaFoldDB" id="A0A803QP57"/>
<evidence type="ECO:0000259" key="14">
    <source>
        <dbReference type="PROSITE" id="PS50011"/>
    </source>
</evidence>
<evidence type="ECO:0000256" key="4">
    <source>
        <dbReference type="ARBA" id="ARBA00022729"/>
    </source>
</evidence>
<dbReference type="EMBL" id="UZAU01000806">
    <property type="status" value="NOT_ANNOTATED_CDS"/>
    <property type="molecule type" value="Genomic_DNA"/>
</dbReference>
<evidence type="ECO:0000256" key="1">
    <source>
        <dbReference type="ARBA" id="ARBA00004167"/>
    </source>
</evidence>
<dbReference type="Gene3D" id="1.10.510.10">
    <property type="entry name" value="Transferase(Phosphotransferase) domain 1"/>
    <property type="match status" value="1"/>
</dbReference>
<keyword evidence="10" id="KW-0175">Coiled coil</keyword>
<keyword evidence="8" id="KW-0675">Receptor</keyword>
<evidence type="ECO:0000256" key="5">
    <source>
        <dbReference type="ARBA" id="ARBA00022737"/>
    </source>
</evidence>
<dbReference type="Pfam" id="PF13855">
    <property type="entry name" value="LRR_8"/>
    <property type="match status" value="1"/>
</dbReference>
<keyword evidence="2" id="KW-0433">Leucine-rich repeat</keyword>
<evidence type="ECO:0000256" key="13">
    <source>
        <dbReference type="SAM" id="SignalP"/>
    </source>
</evidence>
<dbReference type="Gene3D" id="3.80.10.10">
    <property type="entry name" value="Ribonuclease Inhibitor"/>
    <property type="match status" value="1"/>
</dbReference>
<feature type="domain" description="Protein kinase" evidence="14">
    <location>
        <begin position="414"/>
        <end position="693"/>
    </location>
</feature>
<keyword evidence="16" id="KW-1185">Reference proteome</keyword>
<evidence type="ECO:0000256" key="9">
    <source>
        <dbReference type="ARBA" id="ARBA00023180"/>
    </source>
</evidence>
<keyword evidence="7 12" id="KW-0472">Membrane</keyword>
<keyword evidence="9" id="KW-0325">Glycoprotein</keyword>
<dbReference type="GO" id="GO:0042802">
    <property type="term" value="F:identical protein binding"/>
    <property type="evidence" value="ECO:0007669"/>
    <property type="project" value="EnsemblPlants"/>
</dbReference>
<feature type="signal peptide" evidence="13">
    <location>
        <begin position="1"/>
        <end position="25"/>
    </location>
</feature>
<dbReference type="FunFam" id="3.30.200.20:FF:000125">
    <property type="entry name" value="Protein STRUBBELIG-RECEPTOR FAMILY 8"/>
    <property type="match status" value="1"/>
</dbReference>
<evidence type="ECO:0000256" key="12">
    <source>
        <dbReference type="SAM" id="Phobius"/>
    </source>
</evidence>
<evidence type="ECO:0000256" key="2">
    <source>
        <dbReference type="ARBA" id="ARBA00022614"/>
    </source>
</evidence>
<dbReference type="InterPro" id="IPR001611">
    <property type="entry name" value="Leu-rich_rpt"/>
</dbReference>
<evidence type="ECO:0000256" key="6">
    <source>
        <dbReference type="ARBA" id="ARBA00022989"/>
    </source>
</evidence>
<dbReference type="Gramene" id="evm.model.10.520">
    <property type="protein sequence ID" value="cds.evm.model.10.520"/>
    <property type="gene ID" value="evm.TU.10.520"/>
</dbReference>
<dbReference type="InterPro" id="IPR032675">
    <property type="entry name" value="LRR_dom_sf"/>
</dbReference>
<dbReference type="GO" id="GO:0016020">
    <property type="term" value="C:membrane"/>
    <property type="evidence" value="ECO:0007669"/>
    <property type="project" value="UniProtKB-SubCell"/>
</dbReference>
<feature type="region of interest" description="Disordered" evidence="11">
    <location>
        <begin position="700"/>
        <end position="721"/>
    </location>
</feature>
<evidence type="ECO:0000256" key="11">
    <source>
        <dbReference type="SAM" id="MobiDB-lite"/>
    </source>
</evidence>
<dbReference type="PROSITE" id="PS50011">
    <property type="entry name" value="PROTEIN_KINASE_DOM"/>
    <property type="match status" value="1"/>
</dbReference>
<dbReference type="InterPro" id="IPR013210">
    <property type="entry name" value="LRR_N_plant-typ"/>
</dbReference>
<dbReference type="PANTHER" id="PTHR48007">
    <property type="entry name" value="LEUCINE-RICH REPEAT RECEPTOR-LIKE PROTEIN KINASE PXC1"/>
    <property type="match status" value="1"/>
</dbReference>
<evidence type="ECO:0000256" key="7">
    <source>
        <dbReference type="ARBA" id="ARBA00023136"/>
    </source>
</evidence>
<dbReference type="InterPro" id="IPR011009">
    <property type="entry name" value="Kinase-like_dom_sf"/>
</dbReference>
<dbReference type="EnsemblPlants" id="evm.model.10.520">
    <property type="protein sequence ID" value="cds.evm.model.10.520"/>
    <property type="gene ID" value="evm.TU.10.520"/>
</dbReference>
<accession>A0A803QP57</accession>
<dbReference type="Pfam" id="PF08263">
    <property type="entry name" value="LRRNT_2"/>
    <property type="match status" value="1"/>
</dbReference>
<keyword evidence="6 12" id="KW-1133">Transmembrane helix</keyword>
<evidence type="ECO:0000256" key="3">
    <source>
        <dbReference type="ARBA" id="ARBA00022692"/>
    </source>
</evidence>
<name>A0A803QP57_CANSA</name>
<dbReference type="InterPro" id="IPR056705">
    <property type="entry name" value="DUF7803"/>
</dbReference>
<dbReference type="Proteomes" id="UP000596661">
    <property type="component" value="Unassembled WGS sequence"/>
</dbReference>
<evidence type="ECO:0000313" key="15">
    <source>
        <dbReference type="EnsemblPlants" id="cds.evm.model.10.520"/>
    </source>
</evidence>
<reference evidence="15" key="1">
    <citation type="submission" date="2021-03" db="UniProtKB">
        <authorList>
            <consortium name="EnsemblPlants"/>
        </authorList>
    </citation>
    <scope>IDENTIFICATION</scope>
</reference>
<dbReference type="OMA" id="YMSIRIN"/>
<feature type="transmembrane region" description="Helical" evidence="12">
    <location>
        <begin position="296"/>
        <end position="317"/>
    </location>
</feature>
<evidence type="ECO:0000313" key="16">
    <source>
        <dbReference type="Proteomes" id="UP000596661"/>
    </source>
</evidence>
<evidence type="ECO:0000256" key="8">
    <source>
        <dbReference type="ARBA" id="ARBA00023170"/>
    </source>
</evidence>
<evidence type="ECO:0000256" key="10">
    <source>
        <dbReference type="SAM" id="Coils"/>
    </source>
</evidence>
<feature type="coiled-coil region" evidence="10">
    <location>
        <begin position="890"/>
        <end position="937"/>
    </location>
</feature>
<organism evidence="15 16">
    <name type="scientific">Cannabis sativa</name>
    <name type="common">Hemp</name>
    <name type="synonym">Marijuana</name>
    <dbReference type="NCBI Taxonomy" id="3483"/>
    <lineage>
        <taxon>Eukaryota</taxon>
        <taxon>Viridiplantae</taxon>
        <taxon>Streptophyta</taxon>
        <taxon>Embryophyta</taxon>
        <taxon>Tracheophyta</taxon>
        <taxon>Spermatophyta</taxon>
        <taxon>Magnoliopsida</taxon>
        <taxon>eudicotyledons</taxon>
        <taxon>Gunneridae</taxon>
        <taxon>Pentapetalae</taxon>
        <taxon>rosids</taxon>
        <taxon>fabids</taxon>
        <taxon>Rosales</taxon>
        <taxon>Cannabaceae</taxon>
        <taxon>Cannabis</taxon>
    </lineage>
</organism>
<dbReference type="SUPFAM" id="SSF52058">
    <property type="entry name" value="L domain-like"/>
    <property type="match status" value="1"/>
</dbReference>
<comment type="subcellular location">
    <subcellularLocation>
        <location evidence="1">Membrane</location>
        <topology evidence="1">Single-pass membrane protein</topology>
    </subcellularLocation>
</comment>
<dbReference type="Gene3D" id="3.30.200.20">
    <property type="entry name" value="Phosphorylase Kinase, domain 1"/>
    <property type="match status" value="1"/>
</dbReference>
<dbReference type="SUPFAM" id="SSF56112">
    <property type="entry name" value="Protein kinase-like (PK-like)"/>
    <property type="match status" value="1"/>
</dbReference>
<dbReference type="Pfam" id="PF00069">
    <property type="entry name" value="Pkinase"/>
    <property type="match status" value="1"/>
</dbReference>
<dbReference type="Pfam" id="PF25086">
    <property type="entry name" value="DUF7803"/>
    <property type="match status" value="1"/>
</dbReference>
<proteinExistence type="predicted"/>
<sequence length="995" mass="111271">MRKQSASMWSTVIVFSAIMASQTLAFTNPSEVTALQDLYWNLNLPSELRGWRTEGGDPCDESWAGVSCYESSIIYLKLRGLNLTGFLGHQLSSLCNLKQMDISFNKIWGPIPDELPPNATHINLARNNLTYNIPNSLSNLKYLRHLNLSHNFLSGPVGNVFTGLSNLREMDLSFNNFTGDLPSSFGSLKNLTGLYLQNNKFTGSVTYLSGLPLLDLNIGNNYFSGIIPDHFSTIPNLWMGGNNFHSGDSPPWHFPLETVPIEQNISRPPTTESSAIESYPIVETFITKKKSMGPGGIAFIVGGGTLVASCIVIYMSIRINQYRARRLQRSGLNNNTTHSLPVTAVRDSSPAEVEESPQMLTFRSPILGPRRMPPIYNSRTQKTSKRKSVTRKHGFPMRAKLFTIADLQSATNSFSETNLLGEGSLGSVYKAEFPDGQVMAVKNINMVTLTFKEEEQFLDVVWTVSRLKHPNIVPLIGYCAEHGQHLLIYNYIRSVPLDEALHYSGYKSLSWGLRLQIAIGVAQALDYLHSTVSPPLAHSNLKSANILLDEELMPHVCDCGLAILRPLTSNRVKIKASEIAIGDTGYVAPEHGQSGVDSRKSDIYAFGVLLLELLTGRKPFDNSRQREEQCLVKWASSRLHDSESLEQMVDPGIKRTFSFRILSRFADVVSLCIQPVKEFRPPMSEVVESLKCLIEKVNMEQSSGADGPRPGPGPGPEMDEKNEKVHNKYLVDVIKSIDSIRSSFAVHHASLLPCSISSLAKTSRPLPQDWVKLNCDVKVGLDTMCTAVVASDHLVKVGVNRLLCNFSSLYLIEYWVFPPEKQSWTQTMEETILVGDDLMTGPPSPVIPPEIASHVLEGVELCDGLLRNLFLCLQINDIEPFCQDEIALYRECAEKRDKELRKRLEESEHKLGLSMPLEQAKERAIQLESEITSLERHFILASGAEGVEGFRQRWSLHGRLTDTKKRLESLKVGMESRKKDEPIVNSSTKRRWFFW</sequence>
<dbReference type="FunFam" id="3.80.10.10:FF:000062">
    <property type="entry name" value="protein STRUBBELIG-RECEPTOR FAMILY 3"/>
    <property type="match status" value="1"/>
</dbReference>
<dbReference type="InterPro" id="IPR046959">
    <property type="entry name" value="PRK1-6/SRF4-like"/>
</dbReference>
<dbReference type="FunFam" id="1.10.510.10:FF:000479">
    <property type="entry name" value="Leucine-rich repeat receptor-like protein kinase"/>
    <property type="match status" value="1"/>
</dbReference>
<keyword evidence="4 13" id="KW-0732">Signal</keyword>
<protein>
    <recommendedName>
        <fullName evidence="14">Protein kinase domain-containing protein</fullName>
    </recommendedName>
</protein>
<keyword evidence="5" id="KW-0677">Repeat</keyword>
<feature type="region of interest" description="Disordered" evidence="11">
    <location>
        <begin position="371"/>
        <end position="390"/>
    </location>
</feature>
<dbReference type="PANTHER" id="PTHR48007:SF56">
    <property type="entry name" value="LOW QUALITY PROTEIN: PROTEIN STRUBBELIG-RECEPTOR FAMILY 2"/>
    <property type="match status" value="1"/>
</dbReference>
<dbReference type="InterPro" id="IPR000719">
    <property type="entry name" value="Prot_kinase_dom"/>
</dbReference>
<feature type="chain" id="PRO_5031559960" description="Protein kinase domain-containing protein" evidence="13">
    <location>
        <begin position="26"/>
        <end position="995"/>
    </location>
</feature>